<dbReference type="InterPro" id="IPR036147">
    <property type="entry name" value="Anti-sigma_E_RseA_N_sf"/>
</dbReference>
<dbReference type="Proteomes" id="UP000650424">
    <property type="component" value="Unassembled WGS sequence"/>
</dbReference>
<accession>A0ABR6ZKW0</accession>
<dbReference type="CDD" id="cd16328">
    <property type="entry name" value="RseA_N"/>
    <property type="match status" value="1"/>
</dbReference>
<feature type="domain" description="Anti sigma-E protein RseA N-terminal" evidence="2">
    <location>
        <begin position="7"/>
        <end position="94"/>
    </location>
</feature>
<dbReference type="InterPro" id="IPR005572">
    <property type="entry name" value="Anti-sigma_E_RseA_N"/>
</dbReference>
<keyword evidence="4" id="KW-1185">Reference proteome</keyword>
<evidence type="ECO:0000313" key="4">
    <source>
        <dbReference type="Proteomes" id="UP000650424"/>
    </source>
</evidence>
<evidence type="ECO:0000259" key="2">
    <source>
        <dbReference type="Pfam" id="PF03872"/>
    </source>
</evidence>
<sequence>MDKSTNQHESISAMADGELSDAQLDSLLAGLNQPGNKDAWEIYHQIGDVLRSEELAVSFSADFSSRLSARLDAEPVILVPNALIKNDTPAPQKGQKFLGSYVAVASAAAAVVFAFILAPQLPFMHNGQDAATQISSRSAPAGNVQLASHGDSTPMSALAVNSSQNPAVMEKNAQANDKLAADMPDMLRDPRIDSYLQAHQRFSPSLNNATQYVTRANAVSAASEK</sequence>
<evidence type="ECO:0000256" key="1">
    <source>
        <dbReference type="SAM" id="Phobius"/>
    </source>
</evidence>
<dbReference type="PANTHER" id="PTHR38104">
    <property type="match status" value="1"/>
</dbReference>
<dbReference type="EMBL" id="JACOGF010000001">
    <property type="protein sequence ID" value="MBC3916065.1"/>
    <property type="molecule type" value="Genomic_DNA"/>
</dbReference>
<reference evidence="3 4" key="1">
    <citation type="submission" date="2020-08" db="EMBL/GenBank/DDBJ databases">
        <title>Novel species isolated from subtropical streams in China.</title>
        <authorList>
            <person name="Lu H."/>
        </authorList>
    </citation>
    <scope>NUCLEOTIDE SEQUENCE [LARGE SCALE GENOMIC DNA]</scope>
    <source>
        <strain evidence="3 4">CY18W</strain>
    </source>
</reference>
<keyword evidence="1" id="KW-0812">Transmembrane</keyword>
<evidence type="ECO:0000313" key="3">
    <source>
        <dbReference type="EMBL" id="MBC3916065.1"/>
    </source>
</evidence>
<dbReference type="RefSeq" id="WP_186945310.1">
    <property type="nucleotide sequence ID" value="NZ_JACOGF010000001.1"/>
</dbReference>
<protein>
    <submittedName>
        <fullName evidence="3">Sigma-E factor negative regulatory protein</fullName>
    </submittedName>
</protein>
<proteinExistence type="predicted"/>
<name>A0ABR6ZKW0_9BURK</name>
<keyword evidence="1" id="KW-1133">Transmembrane helix</keyword>
<dbReference type="SUPFAM" id="SSF89069">
    <property type="entry name" value="N-terminal, cytoplasmic domain of anti-sigmaE factor RseA"/>
    <property type="match status" value="1"/>
</dbReference>
<dbReference type="PANTHER" id="PTHR38104:SF1">
    <property type="entry name" value="ANTI-SIGMA-E FACTOR RSEA"/>
    <property type="match status" value="1"/>
</dbReference>
<organism evidence="3 4">
    <name type="scientific">Undibacterium hunanense</name>
    <dbReference type="NCBI Taxonomy" id="2762292"/>
    <lineage>
        <taxon>Bacteria</taxon>
        <taxon>Pseudomonadati</taxon>
        <taxon>Pseudomonadota</taxon>
        <taxon>Betaproteobacteria</taxon>
        <taxon>Burkholderiales</taxon>
        <taxon>Oxalobacteraceae</taxon>
        <taxon>Undibacterium</taxon>
    </lineage>
</organism>
<comment type="caution">
    <text evidence="3">The sequence shown here is derived from an EMBL/GenBank/DDBJ whole genome shotgun (WGS) entry which is preliminary data.</text>
</comment>
<keyword evidence="1" id="KW-0472">Membrane</keyword>
<dbReference type="Pfam" id="PF03872">
    <property type="entry name" value="RseA_N"/>
    <property type="match status" value="1"/>
</dbReference>
<dbReference type="Gene3D" id="1.10.10.880">
    <property type="entry name" value="Anti sigma-E protein RseA, N-terminal domain"/>
    <property type="match status" value="1"/>
</dbReference>
<feature type="transmembrane region" description="Helical" evidence="1">
    <location>
        <begin position="98"/>
        <end position="118"/>
    </location>
</feature>
<dbReference type="InterPro" id="IPR052383">
    <property type="entry name" value="Anti-sigma-E_RseA-like"/>
</dbReference>
<gene>
    <name evidence="3" type="ORF">H8L32_01080</name>
</gene>